<dbReference type="OrthoDB" id="9797988at2"/>
<organism evidence="2 3">
    <name type="scientific">Neomoorella thermoacetica</name>
    <name type="common">Clostridium thermoaceticum</name>
    <dbReference type="NCBI Taxonomy" id="1525"/>
    <lineage>
        <taxon>Bacteria</taxon>
        <taxon>Bacillati</taxon>
        <taxon>Bacillota</taxon>
        <taxon>Clostridia</taxon>
        <taxon>Neomoorellales</taxon>
        <taxon>Neomoorellaceae</taxon>
        <taxon>Neomoorella</taxon>
    </lineage>
</organism>
<gene>
    <name evidence="2" type="ORF">MOTE_06180</name>
</gene>
<comment type="caution">
    <text evidence="2">The sequence shown here is derived from an EMBL/GenBank/DDBJ whole genome shotgun (WGS) entry which is preliminary data.</text>
</comment>
<feature type="transmembrane region" description="Helical" evidence="1">
    <location>
        <begin position="147"/>
        <end position="169"/>
    </location>
</feature>
<protein>
    <submittedName>
        <fullName evidence="2">SpoVA protein</fullName>
    </submittedName>
</protein>
<accession>A0A1J5NPS5</accession>
<feature type="transmembrane region" description="Helical" evidence="1">
    <location>
        <begin position="53"/>
        <end position="74"/>
    </location>
</feature>
<dbReference type="Pfam" id="PF03862">
    <property type="entry name" value="SpoVAC_SpoVAEB"/>
    <property type="match status" value="1"/>
</dbReference>
<sequence>MAGSTKQPGPPKKPLTLAEQVMQQKQTYDQQAYQRLADSVKPRPRVIVNALNAFWIGGVIAALAQVITLIFASAGLNPRDAAAATVIVMVFLGALLTGLGIYDEIGKVAGAGSIIPITGFANSIVAPAMEYKREGFVFGVASRMFTIAGPVLVYGFIVSVLIGLIAYFFS</sequence>
<keyword evidence="1" id="KW-0812">Transmembrane</keyword>
<evidence type="ECO:0000256" key="1">
    <source>
        <dbReference type="SAM" id="Phobius"/>
    </source>
</evidence>
<dbReference type="Proteomes" id="UP000182811">
    <property type="component" value="Unassembled WGS sequence"/>
</dbReference>
<keyword evidence="1" id="KW-1133">Transmembrane helix</keyword>
<dbReference type="InterPro" id="IPR014203">
    <property type="entry name" value="Spore_V_AC"/>
</dbReference>
<reference evidence="2 3" key="1">
    <citation type="submission" date="2016-08" db="EMBL/GenBank/DDBJ databases">
        <title>Genome-based comparison of Moorella thermoacetic strains.</title>
        <authorList>
            <person name="Poehlein A."/>
            <person name="Bengelsdorf F.R."/>
            <person name="Esser C."/>
            <person name="Duerre P."/>
            <person name="Daniel R."/>
        </authorList>
    </citation>
    <scope>NUCLEOTIDE SEQUENCE [LARGE SCALE GENOMIC DNA]</scope>
    <source>
        <strain evidence="2 3">DSM 21394</strain>
    </source>
</reference>
<evidence type="ECO:0000313" key="2">
    <source>
        <dbReference type="EMBL" id="OIQ60654.1"/>
    </source>
</evidence>
<dbReference type="PANTHER" id="PTHR38450">
    <property type="entry name" value="STAGE V SPORULATION PROTEIN AC-RELATED"/>
    <property type="match status" value="1"/>
</dbReference>
<dbReference type="NCBIfam" id="TIGR02838">
    <property type="entry name" value="spore_V_AC"/>
    <property type="match status" value="1"/>
</dbReference>
<name>A0A1J5NPS5_NEOTH</name>
<evidence type="ECO:0000313" key="3">
    <source>
        <dbReference type="Proteomes" id="UP000182811"/>
    </source>
</evidence>
<proteinExistence type="predicted"/>
<keyword evidence="1" id="KW-0472">Membrane</keyword>
<dbReference type="EMBL" id="MDDC01000004">
    <property type="protein sequence ID" value="OIQ60654.1"/>
    <property type="molecule type" value="Genomic_DNA"/>
</dbReference>
<dbReference type="InterPro" id="IPR005562">
    <property type="entry name" value="SpoVA"/>
</dbReference>
<dbReference type="PANTHER" id="PTHR38450:SF1">
    <property type="entry name" value="STAGE V SPORULATION PROTEIN AC"/>
    <property type="match status" value="1"/>
</dbReference>
<dbReference type="AlphaFoldDB" id="A0A1J5NPS5"/>
<feature type="transmembrane region" description="Helical" evidence="1">
    <location>
        <begin position="108"/>
        <end position="126"/>
    </location>
</feature>
<feature type="transmembrane region" description="Helical" evidence="1">
    <location>
        <begin position="81"/>
        <end position="102"/>
    </location>
</feature>